<feature type="transmembrane region" description="Helical" evidence="11">
    <location>
        <begin position="164"/>
        <end position="189"/>
    </location>
</feature>
<feature type="transmembrane region" description="Helical" evidence="11">
    <location>
        <begin position="246"/>
        <end position="264"/>
    </location>
</feature>
<keyword evidence="15" id="KW-1185">Reference proteome</keyword>
<keyword evidence="8 11" id="KW-0472">Membrane</keyword>
<evidence type="ECO:0000256" key="11">
    <source>
        <dbReference type="SAM" id="Phobius"/>
    </source>
</evidence>
<dbReference type="InterPro" id="IPR003568">
    <property type="entry name" value="Cyt_c_biogenesis_CcmF"/>
</dbReference>
<dbReference type="InterPro" id="IPR032523">
    <property type="entry name" value="CcmF_C"/>
</dbReference>
<feature type="transmembrane region" description="Helical" evidence="11">
    <location>
        <begin position="6"/>
        <end position="25"/>
    </location>
</feature>
<keyword evidence="7 11" id="KW-1133">Transmembrane helix</keyword>
<evidence type="ECO:0000256" key="8">
    <source>
        <dbReference type="ARBA" id="ARBA00023136"/>
    </source>
</evidence>
<keyword evidence="4" id="KW-0997">Cell inner membrane</keyword>
<feature type="transmembrane region" description="Helical" evidence="11">
    <location>
        <begin position="415"/>
        <end position="432"/>
    </location>
</feature>
<feature type="transmembrane region" description="Helical" evidence="11">
    <location>
        <begin position="596"/>
        <end position="617"/>
    </location>
</feature>
<feature type="transmembrane region" description="Helical" evidence="11">
    <location>
        <begin position="94"/>
        <end position="113"/>
    </location>
</feature>
<dbReference type="PRINTS" id="PR01411">
    <property type="entry name" value="CCMFBIOGNSIS"/>
</dbReference>
<proteinExistence type="inferred from homology"/>
<feature type="transmembrane region" description="Helical" evidence="11">
    <location>
        <begin position="46"/>
        <end position="74"/>
    </location>
</feature>
<reference evidence="15" key="1">
    <citation type="submission" date="2017-03" db="EMBL/GenBank/DDBJ databases">
        <title>Full genome sequence of a non-lethal Shewanella isolate that potentiates virulence of Vibio parahaemolyticus causing acute hepatopancreatic necrosis disease (AHPND) in shrimp.</title>
        <authorList>
            <person name="Prachumwat A."/>
            <person name="Sritunyalucksana K."/>
        </authorList>
    </citation>
    <scope>NUCLEOTIDE SEQUENCE [LARGE SCALE GENOMIC DNA]</scope>
    <source>
        <strain evidence="15">TH2012</strain>
    </source>
</reference>
<evidence type="ECO:0000256" key="5">
    <source>
        <dbReference type="ARBA" id="ARBA00022692"/>
    </source>
</evidence>
<dbReference type="InterPro" id="IPR002541">
    <property type="entry name" value="Cyt_c_assembly"/>
</dbReference>
<evidence type="ECO:0000313" key="14">
    <source>
        <dbReference type="EMBL" id="AZQ13158.1"/>
    </source>
</evidence>
<evidence type="ECO:0000256" key="9">
    <source>
        <dbReference type="ARBA" id="ARBA00037230"/>
    </source>
</evidence>
<keyword evidence="5 11" id="KW-0812">Transmembrane</keyword>
<evidence type="ECO:0000256" key="6">
    <source>
        <dbReference type="ARBA" id="ARBA00022748"/>
    </source>
</evidence>
<dbReference type="InterPro" id="IPR003567">
    <property type="entry name" value="Cyt_c_biogenesis"/>
</dbReference>
<dbReference type="Pfam" id="PF16327">
    <property type="entry name" value="CcmF_C"/>
    <property type="match status" value="1"/>
</dbReference>
<organism evidence="14 15">
    <name type="scientific">Shewanella khirikhana</name>
    <dbReference type="NCBI Taxonomy" id="1965282"/>
    <lineage>
        <taxon>Bacteria</taxon>
        <taxon>Pseudomonadati</taxon>
        <taxon>Pseudomonadota</taxon>
        <taxon>Gammaproteobacteria</taxon>
        <taxon>Alteromonadales</taxon>
        <taxon>Shewanellaceae</taxon>
        <taxon>Shewanella</taxon>
    </lineage>
</organism>
<dbReference type="PANTHER" id="PTHR43653">
    <property type="entry name" value="CYTOCHROME C ASSEMBLY PROTEIN-RELATED"/>
    <property type="match status" value="1"/>
</dbReference>
<comment type="function">
    <text evidence="9">Required for the biogenesis of c-type cytochromes. Possible subunit of a heme lyase.</text>
</comment>
<feature type="transmembrane region" description="Helical" evidence="11">
    <location>
        <begin position="125"/>
        <end position="144"/>
    </location>
</feature>
<dbReference type="Pfam" id="PF01578">
    <property type="entry name" value="Cytochrom_C_asm"/>
    <property type="match status" value="1"/>
</dbReference>
<feature type="region of interest" description="Disordered" evidence="10">
    <location>
        <begin position="636"/>
        <end position="655"/>
    </location>
</feature>
<accession>A0ABM7DX70</accession>
<dbReference type="EMBL" id="CP020373">
    <property type="protein sequence ID" value="AZQ13158.1"/>
    <property type="molecule type" value="Genomic_DNA"/>
</dbReference>
<evidence type="ECO:0000256" key="1">
    <source>
        <dbReference type="ARBA" id="ARBA00004429"/>
    </source>
</evidence>
<protein>
    <submittedName>
        <fullName evidence="14">Cytochrome c-type biogenesis protein CcmF</fullName>
    </submittedName>
</protein>
<feature type="transmembrane region" description="Helical" evidence="11">
    <location>
        <begin position="209"/>
        <end position="226"/>
    </location>
</feature>
<comment type="subcellular location">
    <subcellularLocation>
        <location evidence="1">Cell inner membrane</location>
        <topology evidence="1">Multi-pass membrane protein</topology>
    </subcellularLocation>
</comment>
<evidence type="ECO:0000256" key="2">
    <source>
        <dbReference type="ARBA" id="ARBA00009186"/>
    </source>
</evidence>
<comment type="similarity">
    <text evidence="2">Belongs to the CcmF/CycK/Ccl1/NrfE/CcsA family.</text>
</comment>
<feature type="transmembrane region" description="Helical" evidence="11">
    <location>
        <begin position="347"/>
        <end position="371"/>
    </location>
</feature>
<gene>
    <name evidence="14" type="primary">ccmF_2</name>
    <name evidence="14" type="ORF">STH12_04132</name>
</gene>
<evidence type="ECO:0000313" key="15">
    <source>
        <dbReference type="Proteomes" id="UP000278437"/>
    </source>
</evidence>
<keyword evidence="3" id="KW-1003">Cell membrane</keyword>
<evidence type="ECO:0000256" key="3">
    <source>
        <dbReference type="ARBA" id="ARBA00022475"/>
    </source>
</evidence>
<evidence type="ECO:0000256" key="4">
    <source>
        <dbReference type="ARBA" id="ARBA00022519"/>
    </source>
</evidence>
<feature type="transmembrane region" description="Helical" evidence="11">
    <location>
        <begin position="271"/>
        <end position="289"/>
    </location>
</feature>
<dbReference type="PANTHER" id="PTHR43653:SF1">
    <property type="entry name" value="CYTOCHROME C-TYPE BIOGENESIS PROTEIN CCMF"/>
    <property type="match status" value="1"/>
</dbReference>
<feature type="transmembrane region" description="Helical" evidence="11">
    <location>
        <begin position="470"/>
        <end position="489"/>
    </location>
</feature>
<feature type="transmembrane region" description="Helical" evidence="11">
    <location>
        <begin position="309"/>
        <end position="327"/>
    </location>
</feature>
<dbReference type="PRINTS" id="PR01410">
    <property type="entry name" value="CCBIOGENESIS"/>
</dbReference>
<evidence type="ECO:0000256" key="7">
    <source>
        <dbReference type="ARBA" id="ARBA00022989"/>
    </source>
</evidence>
<feature type="transmembrane region" description="Helical" evidence="11">
    <location>
        <begin position="438"/>
        <end position="458"/>
    </location>
</feature>
<sequence length="655" mass="70860">MLAEIGHYLLILATTVGLGGGCLMVSGQWQPRYTRYLCQLSQTLAWMGATLWLGAMLILALCFLTDDFSVAYVANHSNSGLPPVFKVAALWGSHEGSLLLWAGLLGLFAVMFFKSQPGLGLSQWLLAGFGLVIVFSANPFARLLPGVPAEGRDLNPVLQDIGLILHPPMLFIGYVFLCLIFVAVLAALWQPPTAAQQPAARKQLRTLTLLGWLFLTGGNVLGSWWAYNELGWGGWWFWDPVENAAFIPWLLTTALLHSLCGKGVSVTGRAIQLLAIAAFGTCLLGSFLVRSGIVQSVHAFASSPERGTSLLALIGACLIPALWLFALRHSGYQSGHQSGQAANRQSLTLTLGIVSLSTAALTVLLGTLYPLLYELSGLGKISVGAPYFNSVFVPLVWLAALLMGWRWFGSASQRWLAAALAMLLPLGLIATERPDSDIWALLGMSAACWLILAELSLWRQARKRPGSRARLAHIGVAISILGATFVSQYETEAVLRMGPDTGKTITSLGGDYSFVYRETARVETRAFQAIEGQIELLNAEGERILWLLPQRQSFKSNGMEMSQAGISHGLWQDFYVSMGQKLDENTYLIRLSIKPLVSWIWLGGALMMLAVLLPVLIRCLALAGRRVTAGAKGCSARPSTQAVHSSPPAISGEVL</sequence>
<name>A0ABM7DX70_9GAMM</name>
<evidence type="ECO:0000259" key="12">
    <source>
        <dbReference type="Pfam" id="PF01578"/>
    </source>
</evidence>
<feature type="transmembrane region" description="Helical" evidence="11">
    <location>
        <begin position="391"/>
        <end position="408"/>
    </location>
</feature>
<feature type="domain" description="Cytochrome c-type biogenesis protein CcmF C-terminal" evidence="13">
    <location>
        <begin position="311"/>
        <end position="614"/>
    </location>
</feature>
<evidence type="ECO:0000256" key="10">
    <source>
        <dbReference type="SAM" id="MobiDB-lite"/>
    </source>
</evidence>
<evidence type="ECO:0000259" key="13">
    <source>
        <dbReference type="Pfam" id="PF16327"/>
    </source>
</evidence>
<dbReference type="RefSeq" id="WP_126169266.1">
    <property type="nucleotide sequence ID" value="NZ_CP020373.1"/>
</dbReference>
<feature type="domain" description="Cytochrome c assembly protein" evidence="12">
    <location>
        <begin position="91"/>
        <end position="291"/>
    </location>
</feature>
<keyword evidence="6" id="KW-0201">Cytochrome c-type biogenesis</keyword>
<dbReference type="Proteomes" id="UP000278437">
    <property type="component" value="Chromosome"/>
</dbReference>